<keyword evidence="8" id="KW-0597">Phosphoprotein</keyword>
<keyword evidence="3" id="KW-0808">Transferase</keyword>
<dbReference type="GO" id="GO:0009103">
    <property type="term" value="P:lipopolysaccharide biosynthetic process"/>
    <property type="evidence" value="ECO:0007669"/>
    <property type="project" value="UniProtKB-KW"/>
</dbReference>
<keyword evidence="4 9" id="KW-0812">Transmembrane</keyword>
<dbReference type="InterPro" id="IPR001173">
    <property type="entry name" value="Glyco_trans_2-like"/>
</dbReference>
<organism evidence="11 12">
    <name type="scientific">Roseibacillus persicicus</name>
    <dbReference type="NCBI Taxonomy" id="454148"/>
    <lineage>
        <taxon>Bacteria</taxon>
        <taxon>Pseudomonadati</taxon>
        <taxon>Verrucomicrobiota</taxon>
        <taxon>Verrucomicrobiia</taxon>
        <taxon>Verrucomicrobiales</taxon>
        <taxon>Verrucomicrobiaceae</taxon>
        <taxon>Roseibacillus</taxon>
    </lineage>
</organism>
<keyword evidence="6 9" id="KW-1133">Transmembrane helix</keyword>
<evidence type="ECO:0000256" key="1">
    <source>
        <dbReference type="ARBA" id="ARBA00022475"/>
    </source>
</evidence>
<keyword evidence="12" id="KW-1185">Reference proteome</keyword>
<dbReference type="InterPro" id="IPR050256">
    <property type="entry name" value="Glycosyltransferase_2"/>
</dbReference>
<sequence length="455" mass="50624">MNEQETLQELYDRIAEQANELSRGWEIIFIDDGSTDSSWEVVEKLAKNDTEHVRAIRFRNNQGKAPALSAGYAEVSGEIVFTLDADLQDDPKEIPRFLEKLNEGEGWDVVSGYKEKRHDPWHKVLPSRVFNLMLSKVNGVKLHDHNCGFKCYRLEVVKALPMYGEMHRMVPSLASIEGFRTTEIVVEHHPRLHGVSKYGVKRFVRGFMDMWSVYFIKNFRERPLHLMGGVAMLCAMAAGLMWLLALIPLFPDGLRGGLLAAAPAALFAAPVLVMLGFLAEMITNRHYSKEHPLPIVDRIEPLNAEVREKVTSITSFGNEEESEDKAKILVADDDSTLRRLSTLMLGKEGWEIVAVDTAEAAMAAIGPEFDAVLLDIYLPGLSGIEVLPKLKAMAPFTQVVVLSGSDLAKDGADAIKAGAFDFLSKPIQKDELVETLGRAIQASRSLRPISREKVG</sequence>
<evidence type="ECO:0000256" key="4">
    <source>
        <dbReference type="ARBA" id="ARBA00022692"/>
    </source>
</evidence>
<dbReference type="GO" id="GO:0005886">
    <property type="term" value="C:plasma membrane"/>
    <property type="evidence" value="ECO:0007669"/>
    <property type="project" value="TreeGrafter"/>
</dbReference>
<dbReference type="GO" id="GO:0099621">
    <property type="term" value="F:undecaprenyl-phosphate 4-deoxy-4-formamido-L-arabinose transferase activity"/>
    <property type="evidence" value="ECO:0007669"/>
    <property type="project" value="TreeGrafter"/>
</dbReference>
<dbReference type="Proteomes" id="UP000644507">
    <property type="component" value="Unassembled WGS sequence"/>
</dbReference>
<dbReference type="CDD" id="cd04187">
    <property type="entry name" value="DPM1_like_bac"/>
    <property type="match status" value="1"/>
</dbReference>
<dbReference type="AlphaFoldDB" id="A0A918TE82"/>
<name>A0A918TE82_9BACT</name>
<dbReference type="SUPFAM" id="SSF52172">
    <property type="entry name" value="CheY-like"/>
    <property type="match status" value="1"/>
</dbReference>
<gene>
    <name evidence="11" type="ORF">GCM10007100_03770</name>
</gene>
<evidence type="ECO:0000259" key="10">
    <source>
        <dbReference type="PROSITE" id="PS50110"/>
    </source>
</evidence>
<evidence type="ECO:0000256" key="3">
    <source>
        <dbReference type="ARBA" id="ARBA00022679"/>
    </source>
</evidence>
<feature type="domain" description="Response regulatory" evidence="10">
    <location>
        <begin position="327"/>
        <end position="440"/>
    </location>
</feature>
<dbReference type="InterPro" id="IPR001789">
    <property type="entry name" value="Sig_transdc_resp-reg_receiver"/>
</dbReference>
<protein>
    <recommendedName>
        <fullName evidence="10">Response regulatory domain-containing protein</fullName>
    </recommendedName>
</protein>
<keyword evidence="7 9" id="KW-0472">Membrane</keyword>
<keyword evidence="1" id="KW-1003">Cell membrane</keyword>
<evidence type="ECO:0000256" key="9">
    <source>
        <dbReference type="SAM" id="Phobius"/>
    </source>
</evidence>
<reference evidence="11" key="2">
    <citation type="submission" date="2020-09" db="EMBL/GenBank/DDBJ databases">
        <authorList>
            <person name="Sun Q."/>
            <person name="Kim S."/>
        </authorList>
    </citation>
    <scope>NUCLEOTIDE SEQUENCE</scope>
    <source>
        <strain evidence="11">KCTC 12988</strain>
    </source>
</reference>
<dbReference type="PANTHER" id="PTHR48090:SF3">
    <property type="entry name" value="UNDECAPRENYL-PHOSPHATE 4-DEOXY-4-FORMAMIDO-L-ARABINOSE TRANSFERASE"/>
    <property type="match status" value="1"/>
</dbReference>
<comment type="caution">
    <text evidence="11">The sequence shown here is derived from an EMBL/GenBank/DDBJ whole genome shotgun (WGS) entry which is preliminary data.</text>
</comment>
<dbReference type="EMBL" id="BMXI01000001">
    <property type="protein sequence ID" value="GHC42093.1"/>
    <property type="molecule type" value="Genomic_DNA"/>
</dbReference>
<dbReference type="InterPro" id="IPR011006">
    <property type="entry name" value="CheY-like_superfamily"/>
</dbReference>
<dbReference type="InterPro" id="IPR029044">
    <property type="entry name" value="Nucleotide-diphossugar_trans"/>
</dbReference>
<evidence type="ECO:0000313" key="12">
    <source>
        <dbReference type="Proteomes" id="UP000644507"/>
    </source>
</evidence>
<feature type="modified residue" description="4-aspartylphosphate" evidence="8">
    <location>
        <position position="375"/>
    </location>
</feature>
<dbReference type="PANTHER" id="PTHR48090">
    <property type="entry name" value="UNDECAPRENYL-PHOSPHATE 4-DEOXY-4-FORMAMIDO-L-ARABINOSE TRANSFERASE-RELATED"/>
    <property type="match status" value="1"/>
</dbReference>
<dbReference type="GO" id="GO:0000160">
    <property type="term" value="P:phosphorelay signal transduction system"/>
    <property type="evidence" value="ECO:0007669"/>
    <property type="project" value="InterPro"/>
</dbReference>
<evidence type="ECO:0000313" key="11">
    <source>
        <dbReference type="EMBL" id="GHC42093.1"/>
    </source>
</evidence>
<reference evidence="11" key="1">
    <citation type="journal article" date="2014" name="Int. J. Syst. Evol. Microbiol.">
        <title>Complete genome sequence of Corynebacterium casei LMG S-19264T (=DSM 44701T), isolated from a smear-ripened cheese.</title>
        <authorList>
            <consortium name="US DOE Joint Genome Institute (JGI-PGF)"/>
            <person name="Walter F."/>
            <person name="Albersmeier A."/>
            <person name="Kalinowski J."/>
            <person name="Ruckert C."/>
        </authorList>
    </citation>
    <scope>NUCLEOTIDE SEQUENCE</scope>
    <source>
        <strain evidence="11">KCTC 12988</strain>
    </source>
</reference>
<keyword evidence="5" id="KW-0448">Lipopolysaccharide biosynthesis</keyword>
<dbReference type="Pfam" id="PF00535">
    <property type="entry name" value="Glycos_transf_2"/>
    <property type="match status" value="1"/>
</dbReference>
<accession>A0A918TE82</accession>
<dbReference type="SUPFAM" id="SSF53448">
    <property type="entry name" value="Nucleotide-diphospho-sugar transferases"/>
    <property type="match status" value="1"/>
</dbReference>
<dbReference type="SMART" id="SM00448">
    <property type="entry name" value="REC"/>
    <property type="match status" value="1"/>
</dbReference>
<dbReference type="Gene3D" id="3.40.50.2300">
    <property type="match status" value="1"/>
</dbReference>
<evidence type="ECO:0000256" key="6">
    <source>
        <dbReference type="ARBA" id="ARBA00022989"/>
    </source>
</evidence>
<dbReference type="Pfam" id="PF00072">
    <property type="entry name" value="Response_reg"/>
    <property type="match status" value="1"/>
</dbReference>
<feature type="transmembrane region" description="Helical" evidence="9">
    <location>
        <begin position="226"/>
        <end position="250"/>
    </location>
</feature>
<feature type="transmembrane region" description="Helical" evidence="9">
    <location>
        <begin position="256"/>
        <end position="279"/>
    </location>
</feature>
<evidence type="ECO:0000256" key="5">
    <source>
        <dbReference type="ARBA" id="ARBA00022985"/>
    </source>
</evidence>
<keyword evidence="2" id="KW-0328">Glycosyltransferase</keyword>
<evidence type="ECO:0000256" key="7">
    <source>
        <dbReference type="ARBA" id="ARBA00023136"/>
    </source>
</evidence>
<dbReference type="Gene3D" id="3.90.550.10">
    <property type="entry name" value="Spore Coat Polysaccharide Biosynthesis Protein SpsA, Chain A"/>
    <property type="match status" value="1"/>
</dbReference>
<proteinExistence type="predicted"/>
<evidence type="ECO:0000256" key="8">
    <source>
        <dbReference type="PROSITE-ProRule" id="PRU00169"/>
    </source>
</evidence>
<evidence type="ECO:0000256" key="2">
    <source>
        <dbReference type="ARBA" id="ARBA00022676"/>
    </source>
</evidence>
<dbReference type="PROSITE" id="PS50110">
    <property type="entry name" value="RESPONSE_REGULATORY"/>
    <property type="match status" value="1"/>
</dbReference>